<feature type="transmembrane region" description="Helical" evidence="1">
    <location>
        <begin position="307"/>
        <end position="327"/>
    </location>
</feature>
<feature type="transmembrane region" description="Helical" evidence="1">
    <location>
        <begin position="42"/>
        <end position="60"/>
    </location>
</feature>
<proteinExistence type="predicted"/>
<feature type="transmembrane region" description="Helical" evidence="1">
    <location>
        <begin position="221"/>
        <end position="237"/>
    </location>
</feature>
<evidence type="ECO:0000313" key="3">
    <source>
        <dbReference type="EMBL" id="SOD66232.1"/>
    </source>
</evidence>
<keyword evidence="4" id="KW-1185">Reference proteome</keyword>
<dbReference type="InterPro" id="IPR050879">
    <property type="entry name" value="Acyltransferase_3"/>
</dbReference>
<dbReference type="AlphaFoldDB" id="A0A286E5Q4"/>
<feature type="domain" description="Acyltransferase 3" evidence="2">
    <location>
        <begin position="39"/>
        <end position="354"/>
    </location>
</feature>
<name>A0A286E5Q4_9NEIS</name>
<dbReference type="RefSeq" id="WP_097113630.1">
    <property type="nucleotide sequence ID" value="NZ_CP083931.1"/>
</dbReference>
<dbReference type="Pfam" id="PF01757">
    <property type="entry name" value="Acyl_transf_3"/>
    <property type="match status" value="1"/>
</dbReference>
<keyword evidence="1" id="KW-0472">Membrane</keyword>
<keyword evidence="3" id="KW-0378">Hydrolase</keyword>
<evidence type="ECO:0000256" key="1">
    <source>
        <dbReference type="SAM" id="Phobius"/>
    </source>
</evidence>
<keyword evidence="1" id="KW-1133">Transmembrane helix</keyword>
<dbReference type="PANTHER" id="PTHR23028:SF53">
    <property type="entry name" value="ACYL_TRANSF_3 DOMAIN-CONTAINING PROTEIN"/>
    <property type="match status" value="1"/>
</dbReference>
<gene>
    <name evidence="3" type="ORF">SAMN02746062_00553</name>
</gene>
<feature type="transmembrane region" description="Helical" evidence="1">
    <location>
        <begin position="339"/>
        <end position="360"/>
    </location>
</feature>
<dbReference type="GO" id="GO:0000271">
    <property type="term" value="P:polysaccharide biosynthetic process"/>
    <property type="evidence" value="ECO:0007669"/>
    <property type="project" value="TreeGrafter"/>
</dbReference>
<dbReference type="GO" id="GO:0016787">
    <property type="term" value="F:hydrolase activity"/>
    <property type="evidence" value="ECO:0007669"/>
    <property type="project" value="UniProtKB-KW"/>
</dbReference>
<evidence type="ECO:0000313" key="4">
    <source>
        <dbReference type="Proteomes" id="UP000219669"/>
    </source>
</evidence>
<keyword evidence="3" id="KW-0808">Transferase</keyword>
<feature type="transmembrane region" description="Helical" evidence="1">
    <location>
        <begin position="249"/>
        <end position="269"/>
    </location>
</feature>
<sequence length="366" mass="42643">MNHASSLFLMSAIGTAIAAFALQCLFRQPENAHAQRSTQLDGLRGILACAVVAHHFYYNFTWREGGVWGANSLFIINLGAVSVSLFFLMSGYLHFIKICHTPQMNWRAFYIARAKRIYPLYVAVWGVVLAITLWFKPVNFNNFGELMQFSYQWLLFQNVGFQGFQSHLIIAGVQWTLVYEWAVYAIMPLIHMIYHRKITFQPAAWLAIAVAWWIVLWHSEWRYYWLFVLALPALVFAKPIQAALKRFPIIIHVFMLILTAYIFTQTVAYSWEQRLLLAVWFAVVVQGYSFANLLNHWGLRQLGDLSYALYLTHGMVIFMWFGVWKMFEFKQQNFIGYLWHFPVILAVALVLAYVGNRFVAMPFVKK</sequence>
<feature type="transmembrane region" description="Helical" evidence="1">
    <location>
        <begin position="198"/>
        <end position="215"/>
    </location>
</feature>
<dbReference type="OrthoDB" id="9814807at2"/>
<dbReference type="GO" id="GO:0016747">
    <property type="term" value="F:acyltransferase activity, transferring groups other than amino-acyl groups"/>
    <property type="evidence" value="ECO:0007669"/>
    <property type="project" value="InterPro"/>
</dbReference>
<keyword evidence="3" id="KW-0012">Acyltransferase</keyword>
<keyword evidence="1" id="KW-0812">Transmembrane</keyword>
<reference evidence="3 4" key="1">
    <citation type="submission" date="2017-09" db="EMBL/GenBank/DDBJ databases">
        <authorList>
            <person name="Ehlers B."/>
            <person name="Leendertz F.H."/>
        </authorList>
    </citation>
    <scope>NUCLEOTIDE SEQUENCE [LARGE SCALE GENOMIC DNA]</scope>
    <source>
        <strain evidence="3 4">DSM 16848</strain>
    </source>
</reference>
<feature type="transmembrane region" description="Helical" evidence="1">
    <location>
        <begin position="72"/>
        <end position="96"/>
    </location>
</feature>
<dbReference type="Proteomes" id="UP000219669">
    <property type="component" value="Unassembled WGS sequence"/>
</dbReference>
<dbReference type="GO" id="GO:0016020">
    <property type="term" value="C:membrane"/>
    <property type="evidence" value="ECO:0007669"/>
    <property type="project" value="TreeGrafter"/>
</dbReference>
<protein>
    <submittedName>
        <fullName evidence="3">Peptidoglycan/LPS O-acetylase OafA/YrhL, contains acyltransferase and SGNH-hydrolase domains</fullName>
    </submittedName>
</protein>
<organism evidence="3 4">
    <name type="scientific">Alysiella filiformis DSM 16848</name>
    <dbReference type="NCBI Taxonomy" id="1120981"/>
    <lineage>
        <taxon>Bacteria</taxon>
        <taxon>Pseudomonadati</taxon>
        <taxon>Pseudomonadota</taxon>
        <taxon>Betaproteobacteria</taxon>
        <taxon>Neisseriales</taxon>
        <taxon>Neisseriaceae</taxon>
        <taxon>Alysiella</taxon>
    </lineage>
</organism>
<feature type="transmembrane region" description="Helical" evidence="1">
    <location>
        <begin position="6"/>
        <end position="26"/>
    </location>
</feature>
<dbReference type="InterPro" id="IPR002656">
    <property type="entry name" value="Acyl_transf_3_dom"/>
</dbReference>
<dbReference type="EMBL" id="OCNF01000003">
    <property type="protein sequence ID" value="SOD66232.1"/>
    <property type="molecule type" value="Genomic_DNA"/>
</dbReference>
<feature type="transmembrane region" description="Helical" evidence="1">
    <location>
        <begin position="164"/>
        <end position="186"/>
    </location>
</feature>
<evidence type="ECO:0000259" key="2">
    <source>
        <dbReference type="Pfam" id="PF01757"/>
    </source>
</evidence>
<accession>A0A286E5Q4</accession>
<feature type="transmembrane region" description="Helical" evidence="1">
    <location>
        <begin position="117"/>
        <end position="135"/>
    </location>
</feature>
<feature type="transmembrane region" description="Helical" evidence="1">
    <location>
        <begin position="275"/>
        <end position="295"/>
    </location>
</feature>
<dbReference type="PANTHER" id="PTHR23028">
    <property type="entry name" value="ACETYLTRANSFERASE"/>
    <property type="match status" value="1"/>
</dbReference>